<comment type="caution">
    <text evidence="2">The sequence shown here is derived from an EMBL/GenBank/DDBJ whole genome shotgun (WGS) entry which is preliminary data.</text>
</comment>
<evidence type="ECO:0000256" key="1">
    <source>
        <dbReference type="SAM" id="MobiDB-lite"/>
    </source>
</evidence>
<gene>
    <name evidence="2" type="ORF">ACFOET_11310</name>
</gene>
<keyword evidence="3" id="KW-1185">Reference proteome</keyword>
<feature type="region of interest" description="Disordered" evidence="1">
    <location>
        <begin position="24"/>
        <end position="46"/>
    </location>
</feature>
<name>A0ABV7JJB5_9SPHI</name>
<dbReference type="RefSeq" id="WP_379022627.1">
    <property type="nucleotide sequence ID" value="NZ_JBHRTA010000035.1"/>
</dbReference>
<accession>A0ABV7JJB5</accession>
<dbReference type="EMBL" id="JBHRTA010000035">
    <property type="protein sequence ID" value="MFC3198199.1"/>
    <property type="molecule type" value="Genomic_DNA"/>
</dbReference>
<organism evidence="2 3">
    <name type="scientific">Parapedobacter deserti</name>
    <dbReference type="NCBI Taxonomy" id="1912957"/>
    <lineage>
        <taxon>Bacteria</taxon>
        <taxon>Pseudomonadati</taxon>
        <taxon>Bacteroidota</taxon>
        <taxon>Sphingobacteriia</taxon>
        <taxon>Sphingobacteriales</taxon>
        <taxon>Sphingobacteriaceae</taxon>
        <taxon>Parapedobacter</taxon>
    </lineage>
</organism>
<dbReference type="Proteomes" id="UP001595526">
    <property type="component" value="Unassembled WGS sequence"/>
</dbReference>
<evidence type="ECO:0000313" key="3">
    <source>
        <dbReference type="Proteomes" id="UP001595526"/>
    </source>
</evidence>
<reference evidence="3" key="1">
    <citation type="journal article" date="2019" name="Int. J. Syst. Evol. Microbiol.">
        <title>The Global Catalogue of Microorganisms (GCM) 10K type strain sequencing project: providing services to taxonomists for standard genome sequencing and annotation.</title>
        <authorList>
            <consortium name="The Broad Institute Genomics Platform"/>
            <consortium name="The Broad Institute Genome Sequencing Center for Infectious Disease"/>
            <person name="Wu L."/>
            <person name="Ma J."/>
        </authorList>
    </citation>
    <scope>NUCLEOTIDE SEQUENCE [LARGE SCALE GENOMIC DNA]</scope>
    <source>
        <strain evidence="3">KCTC 52416</strain>
    </source>
</reference>
<protein>
    <submittedName>
        <fullName evidence="2">Uncharacterized protein</fullName>
    </submittedName>
</protein>
<sequence length="46" mass="5529">MKNSYRHVLMKLRGEVDRQIQHYEKARLAPDEPRHDDGDKQSPIRN</sequence>
<proteinExistence type="predicted"/>
<evidence type="ECO:0000313" key="2">
    <source>
        <dbReference type="EMBL" id="MFC3198199.1"/>
    </source>
</evidence>